<dbReference type="Proteomes" id="UP001305702">
    <property type="component" value="Chromosome"/>
</dbReference>
<dbReference type="GO" id="GO:0055085">
    <property type="term" value="P:transmembrane transport"/>
    <property type="evidence" value="ECO:0007669"/>
    <property type="project" value="InterPro"/>
</dbReference>
<keyword evidence="9" id="KW-1185">Reference proteome</keyword>
<reference evidence="8 9" key="1">
    <citation type="submission" date="2022-02" db="EMBL/GenBank/DDBJ databases">
        <title>Paenibacillus sp. MBLB1776 Whole Genome Shotgun Sequencing.</title>
        <authorList>
            <person name="Hwang C.Y."/>
            <person name="Cho E.-S."/>
            <person name="Seo M.-J."/>
        </authorList>
    </citation>
    <scope>NUCLEOTIDE SEQUENCE [LARGE SCALE GENOMIC DNA]</scope>
    <source>
        <strain evidence="8 9">MBLB1776</strain>
    </source>
</reference>
<evidence type="ECO:0000256" key="5">
    <source>
        <dbReference type="ARBA" id="ARBA00023136"/>
    </source>
</evidence>
<evidence type="ECO:0000256" key="3">
    <source>
        <dbReference type="ARBA" id="ARBA00022692"/>
    </source>
</evidence>
<proteinExistence type="inferred from homology"/>
<dbReference type="AlphaFoldDB" id="A0AA96LG42"/>
<evidence type="ECO:0000259" key="7">
    <source>
        <dbReference type="PROSITE" id="PS50928"/>
    </source>
</evidence>
<evidence type="ECO:0000256" key="4">
    <source>
        <dbReference type="ARBA" id="ARBA00022989"/>
    </source>
</evidence>
<dbReference type="Pfam" id="PF00528">
    <property type="entry name" value="BPD_transp_1"/>
    <property type="match status" value="1"/>
</dbReference>
<dbReference type="PANTHER" id="PTHR43496:SF1">
    <property type="entry name" value="POLYGALACTURONAN_RHAMNOGALACTURONAN TRANSPORT SYSTEM PERMEASE PROTEIN YTEP"/>
    <property type="match status" value="1"/>
</dbReference>
<comment type="similarity">
    <text evidence="6">Belongs to the binding-protein-dependent transport system permease family.</text>
</comment>
<dbReference type="InterPro" id="IPR035906">
    <property type="entry name" value="MetI-like_sf"/>
</dbReference>
<evidence type="ECO:0000313" key="9">
    <source>
        <dbReference type="Proteomes" id="UP001305702"/>
    </source>
</evidence>
<dbReference type="RefSeq" id="WP_315607032.1">
    <property type="nucleotide sequence ID" value="NZ_CP130318.1"/>
</dbReference>
<dbReference type="EMBL" id="CP130318">
    <property type="protein sequence ID" value="WNQ13252.1"/>
    <property type="molecule type" value="Genomic_DNA"/>
</dbReference>
<evidence type="ECO:0000313" key="8">
    <source>
        <dbReference type="EMBL" id="WNQ13252.1"/>
    </source>
</evidence>
<dbReference type="InterPro" id="IPR000515">
    <property type="entry name" value="MetI-like"/>
</dbReference>
<sequence>MKGSPAAPADKSVFHSAPHGAAVKRKGGMFPLWRYKFLYLLLLPGLLHVVIFHYIPMYGIVIAFQNFSPYAGVSSIFQDPQWVGLDHFRAFFQSYYFGRIIGNTLLISSYKILFGFPAPVILALLLNEIRHARFKKVVQTITYLPHFLSWVILSGLILTLLSPTTGMVSKIIMNLGGPQTNLLASPDFFRPLLVGSEVWAGVGWGSIIYLAALAGIDPAQYESAKMDGAGRFQQMLYISLPGMANILSIIFIFAVAGILNAGFEQVLLLYSPNVYSVGDIIDTYVYREGLINNKYSYAQAVGLFKNVVGLVFLLVTNYIVKRLGKEGIW</sequence>
<comment type="subcellular location">
    <subcellularLocation>
        <location evidence="6">Cell membrane</location>
        <topology evidence="6">Multi-pass membrane protein</topology>
    </subcellularLocation>
    <subcellularLocation>
        <location evidence="1">Membrane</location>
        <topology evidence="1">Multi-pass membrane protein</topology>
    </subcellularLocation>
</comment>
<evidence type="ECO:0000256" key="6">
    <source>
        <dbReference type="RuleBase" id="RU363032"/>
    </source>
</evidence>
<feature type="transmembrane region" description="Helical" evidence="6">
    <location>
        <begin position="236"/>
        <end position="259"/>
    </location>
</feature>
<gene>
    <name evidence="8" type="ORF">MJA45_09575</name>
</gene>
<feature type="domain" description="ABC transmembrane type-1" evidence="7">
    <location>
        <begin position="101"/>
        <end position="316"/>
    </location>
</feature>
<feature type="transmembrane region" description="Helical" evidence="6">
    <location>
        <begin position="37"/>
        <end position="64"/>
    </location>
</feature>
<keyword evidence="3 6" id="KW-0812">Transmembrane</keyword>
<feature type="transmembrane region" description="Helical" evidence="6">
    <location>
        <begin position="192"/>
        <end position="216"/>
    </location>
</feature>
<protein>
    <submittedName>
        <fullName evidence="8">ABC transporter permease subunit</fullName>
    </submittedName>
</protein>
<name>A0AA96LG42_9BACL</name>
<dbReference type="CDD" id="cd06261">
    <property type="entry name" value="TM_PBP2"/>
    <property type="match status" value="1"/>
</dbReference>
<dbReference type="GO" id="GO:0005886">
    <property type="term" value="C:plasma membrane"/>
    <property type="evidence" value="ECO:0007669"/>
    <property type="project" value="UniProtKB-SubCell"/>
</dbReference>
<feature type="transmembrane region" description="Helical" evidence="6">
    <location>
        <begin position="147"/>
        <end position="172"/>
    </location>
</feature>
<keyword evidence="2 6" id="KW-0813">Transport</keyword>
<keyword evidence="4 6" id="KW-1133">Transmembrane helix</keyword>
<feature type="transmembrane region" description="Helical" evidence="6">
    <location>
        <begin position="297"/>
        <end position="320"/>
    </location>
</feature>
<dbReference type="PANTHER" id="PTHR43496">
    <property type="entry name" value="PROTEIN LPLB"/>
    <property type="match status" value="1"/>
</dbReference>
<evidence type="ECO:0000256" key="2">
    <source>
        <dbReference type="ARBA" id="ARBA00022448"/>
    </source>
</evidence>
<feature type="transmembrane region" description="Helical" evidence="6">
    <location>
        <begin position="105"/>
        <end position="126"/>
    </location>
</feature>
<dbReference type="KEGG" id="paun:MJA45_09575"/>
<dbReference type="Gene3D" id="1.10.3720.10">
    <property type="entry name" value="MetI-like"/>
    <property type="match status" value="1"/>
</dbReference>
<accession>A0AA96LG42</accession>
<evidence type="ECO:0000256" key="1">
    <source>
        <dbReference type="ARBA" id="ARBA00004141"/>
    </source>
</evidence>
<organism evidence="8 9">
    <name type="scientific">Paenibacillus aurantius</name>
    <dbReference type="NCBI Taxonomy" id="2918900"/>
    <lineage>
        <taxon>Bacteria</taxon>
        <taxon>Bacillati</taxon>
        <taxon>Bacillota</taxon>
        <taxon>Bacilli</taxon>
        <taxon>Bacillales</taxon>
        <taxon>Paenibacillaceae</taxon>
        <taxon>Paenibacillus</taxon>
    </lineage>
</organism>
<dbReference type="SUPFAM" id="SSF161098">
    <property type="entry name" value="MetI-like"/>
    <property type="match status" value="1"/>
</dbReference>
<dbReference type="PROSITE" id="PS50928">
    <property type="entry name" value="ABC_TM1"/>
    <property type="match status" value="1"/>
</dbReference>
<keyword evidence="5 6" id="KW-0472">Membrane</keyword>